<gene>
    <name evidence="1" type="ORF">ERS450000_01080</name>
</gene>
<organism evidence="1 2">
    <name type="scientific">Nocardia farcinica</name>
    <dbReference type="NCBI Taxonomy" id="37329"/>
    <lineage>
        <taxon>Bacteria</taxon>
        <taxon>Bacillati</taxon>
        <taxon>Actinomycetota</taxon>
        <taxon>Actinomycetes</taxon>
        <taxon>Mycobacteriales</taxon>
        <taxon>Nocardiaceae</taxon>
        <taxon>Nocardia</taxon>
    </lineage>
</organism>
<proteinExistence type="predicted"/>
<protein>
    <submittedName>
        <fullName evidence="1">Protein of uncharacterized function (DUF664)</fullName>
    </submittedName>
</protein>
<dbReference type="InterPro" id="IPR034660">
    <property type="entry name" value="DinB/YfiT-like"/>
</dbReference>
<dbReference type="KEGG" id="nfr:ERS450000_01080"/>
<dbReference type="NCBIfam" id="NF047843">
    <property type="entry name" value="MST_Rv0443"/>
    <property type="match status" value="1"/>
</dbReference>
<dbReference type="RefSeq" id="WP_060590917.1">
    <property type="nucleotide sequence ID" value="NZ_CP031418.1"/>
</dbReference>
<evidence type="ECO:0000313" key="2">
    <source>
        <dbReference type="Proteomes" id="UP000057820"/>
    </source>
</evidence>
<dbReference type="InterPro" id="IPR007061">
    <property type="entry name" value="MST-like"/>
</dbReference>
<dbReference type="AlphaFoldDB" id="A0A0H5NXZ7"/>
<evidence type="ECO:0000313" key="1">
    <source>
        <dbReference type="EMBL" id="CRY74966.1"/>
    </source>
</evidence>
<dbReference type="Proteomes" id="UP000057820">
    <property type="component" value="Chromosome 1"/>
</dbReference>
<dbReference type="EMBL" id="LN868938">
    <property type="protein sequence ID" value="CRY74966.1"/>
    <property type="molecule type" value="Genomic_DNA"/>
</dbReference>
<dbReference type="Gene3D" id="1.20.120.450">
    <property type="entry name" value="dinb family like domain"/>
    <property type="match status" value="1"/>
</dbReference>
<accession>A0A0H5NXZ7</accession>
<reference evidence="2" key="1">
    <citation type="submission" date="2015-03" db="EMBL/GenBank/DDBJ databases">
        <authorList>
            <consortium name="Pathogen Informatics"/>
        </authorList>
    </citation>
    <scope>NUCLEOTIDE SEQUENCE [LARGE SCALE GENOMIC DNA]</scope>
    <source>
        <strain evidence="2">NCTC11134</strain>
    </source>
</reference>
<dbReference type="SUPFAM" id="SSF109854">
    <property type="entry name" value="DinB/YfiT-like putative metalloenzymes"/>
    <property type="match status" value="1"/>
</dbReference>
<name>A0A0H5NXZ7_NOCFR</name>
<sequence>MRSSEVLADAFTRIGEVVHEAVDGLDEPALSFRVDGRANTIAWLVWHLTRVQDDHVSEVAGRDQVWIEQGWYERFALPFDPRETGYGQSPEEVGQVRVSAELLAGYYDAVQERSLAFVRGLADEELDRVVDTSWDPPVTLGVRLVSVLGDDLQHAGQAAYLRGVVERAG</sequence>
<dbReference type="Pfam" id="PF04978">
    <property type="entry name" value="MST"/>
    <property type="match status" value="1"/>
</dbReference>